<dbReference type="InterPro" id="IPR041698">
    <property type="entry name" value="Methyltransf_25"/>
</dbReference>
<keyword evidence="4" id="KW-1185">Reference proteome</keyword>
<keyword evidence="3" id="KW-0808">Transferase</keyword>
<dbReference type="CDD" id="cd02440">
    <property type="entry name" value="AdoMet_MTases"/>
    <property type="match status" value="1"/>
</dbReference>
<name>A0ABP8XTI5_9PSEU</name>
<dbReference type="InterPro" id="IPR029063">
    <property type="entry name" value="SAM-dependent_MTases_sf"/>
</dbReference>
<reference evidence="4" key="1">
    <citation type="journal article" date="2019" name="Int. J. Syst. Evol. Microbiol.">
        <title>The Global Catalogue of Microorganisms (GCM) 10K type strain sequencing project: providing services to taxonomists for standard genome sequencing and annotation.</title>
        <authorList>
            <consortium name="The Broad Institute Genomics Platform"/>
            <consortium name="The Broad Institute Genome Sequencing Center for Infectious Disease"/>
            <person name="Wu L."/>
            <person name="Ma J."/>
        </authorList>
    </citation>
    <scope>NUCLEOTIDE SEQUENCE [LARGE SCALE GENOMIC DNA]</scope>
    <source>
        <strain evidence="4">JCM 18055</strain>
    </source>
</reference>
<dbReference type="Pfam" id="PF13649">
    <property type="entry name" value="Methyltransf_25"/>
    <property type="match status" value="1"/>
</dbReference>
<feature type="domain" description="Methyltransferase" evidence="2">
    <location>
        <begin position="89"/>
        <end position="187"/>
    </location>
</feature>
<keyword evidence="3" id="KW-0489">Methyltransferase</keyword>
<feature type="region of interest" description="Disordered" evidence="1">
    <location>
        <begin position="1"/>
        <end position="31"/>
    </location>
</feature>
<dbReference type="Proteomes" id="UP001500325">
    <property type="component" value="Unassembled WGS sequence"/>
</dbReference>
<organism evidence="3 4">
    <name type="scientific">Pseudonocardia yuanmonensis</name>
    <dbReference type="NCBI Taxonomy" id="1095914"/>
    <lineage>
        <taxon>Bacteria</taxon>
        <taxon>Bacillati</taxon>
        <taxon>Actinomycetota</taxon>
        <taxon>Actinomycetes</taxon>
        <taxon>Pseudonocardiales</taxon>
        <taxon>Pseudonocardiaceae</taxon>
        <taxon>Pseudonocardia</taxon>
    </lineage>
</organism>
<evidence type="ECO:0000313" key="4">
    <source>
        <dbReference type="Proteomes" id="UP001500325"/>
    </source>
</evidence>
<gene>
    <name evidence="3" type="ORF">GCM10023215_64490</name>
</gene>
<sequence>MRTLGPDEEDDLTAEPALPAPSTRVGGVAGRLPTCPAASPAAPLTSGARRAFLAAAVRSPGQIGAVAPSSPRLADLLASVVPTHGTPTVVELGPGTGSVSAAIADRLPAGARHLAVELDPRLAAYLRRTRPELEVVDGDAEHLTGLLATRAVPEVDAVVSGLPWSLFGGATQRRILDQVASAIGPTGAFATFAYTHTAPMTTARRFRRLLSEVFDEVVVSRTVWRNLPPAYAYVCRRPRPA</sequence>
<dbReference type="GO" id="GO:0032259">
    <property type="term" value="P:methylation"/>
    <property type="evidence" value="ECO:0007669"/>
    <property type="project" value="UniProtKB-KW"/>
</dbReference>
<evidence type="ECO:0000259" key="2">
    <source>
        <dbReference type="Pfam" id="PF13649"/>
    </source>
</evidence>
<evidence type="ECO:0000256" key="1">
    <source>
        <dbReference type="SAM" id="MobiDB-lite"/>
    </source>
</evidence>
<dbReference type="GO" id="GO:0008168">
    <property type="term" value="F:methyltransferase activity"/>
    <property type="evidence" value="ECO:0007669"/>
    <property type="project" value="UniProtKB-KW"/>
</dbReference>
<evidence type="ECO:0000313" key="3">
    <source>
        <dbReference type="EMBL" id="GAA4712775.1"/>
    </source>
</evidence>
<accession>A0ABP8XTI5</accession>
<proteinExistence type="predicted"/>
<protein>
    <submittedName>
        <fullName evidence="3">Methyltransferase domain-containing protein</fullName>
    </submittedName>
</protein>
<dbReference type="EMBL" id="BAABIC010000035">
    <property type="protein sequence ID" value="GAA4712775.1"/>
    <property type="molecule type" value="Genomic_DNA"/>
</dbReference>
<feature type="compositionally biased region" description="Acidic residues" evidence="1">
    <location>
        <begin position="1"/>
        <end position="13"/>
    </location>
</feature>
<dbReference type="SUPFAM" id="SSF53335">
    <property type="entry name" value="S-adenosyl-L-methionine-dependent methyltransferases"/>
    <property type="match status" value="1"/>
</dbReference>
<dbReference type="Gene3D" id="3.40.50.150">
    <property type="entry name" value="Vaccinia Virus protein VP39"/>
    <property type="match status" value="1"/>
</dbReference>
<comment type="caution">
    <text evidence="3">The sequence shown here is derived from an EMBL/GenBank/DDBJ whole genome shotgun (WGS) entry which is preliminary data.</text>
</comment>